<keyword evidence="1 6" id="KW-0245">EGF-like domain</keyword>
<gene>
    <name evidence="7" type="ORF">CGI_10004627</name>
</gene>
<dbReference type="Gene3D" id="2.10.25.10">
    <property type="entry name" value="Laminin"/>
    <property type="match status" value="1"/>
</dbReference>
<keyword evidence="3" id="KW-0677">Repeat</keyword>
<dbReference type="GO" id="GO:0005509">
    <property type="term" value="F:calcium ion binding"/>
    <property type="evidence" value="ECO:0007669"/>
    <property type="project" value="InterPro"/>
</dbReference>
<keyword evidence="5" id="KW-0325">Glycoprotein</keyword>
<dbReference type="SUPFAM" id="SSF57196">
    <property type="entry name" value="EGF/Laminin"/>
    <property type="match status" value="1"/>
</dbReference>
<dbReference type="HOGENOM" id="CLU_2199481_0_0_1"/>
<dbReference type="SMART" id="SM00179">
    <property type="entry name" value="EGF_CA"/>
    <property type="match status" value="1"/>
</dbReference>
<dbReference type="PROSITE" id="PS01186">
    <property type="entry name" value="EGF_2"/>
    <property type="match status" value="1"/>
</dbReference>
<dbReference type="PANTHER" id="PTHR12916:SF9">
    <property type="entry name" value="NEUROGENIC LOCUS NOTCH HOMOLOG PROTEIN 1-RELATED"/>
    <property type="match status" value="1"/>
</dbReference>
<dbReference type="PRINTS" id="PR00010">
    <property type="entry name" value="EGFBLOOD"/>
</dbReference>
<dbReference type="PANTHER" id="PTHR12916">
    <property type="entry name" value="CYTOCHROME C OXIDASE POLYPEPTIDE VIC-2"/>
    <property type="match status" value="1"/>
</dbReference>
<reference evidence="7" key="1">
    <citation type="journal article" date="2012" name="Nature">
        <title>The oyster genome reveals stress adaptation and complexity of shell formation.</title>
        <authorList>
            <person name="Zhang G."/>
            <person name="Fang X."/>
            <person name="Guo X."/>
            <person name="Li L."/>
            <person name="Luo R."/>
            <person name="Xu F."/>
            <person name="Yang P."/>
            <person name="Zhang L."/>
            <person name="Wang X."/>
            <person name="Qi H."/>
            <person name="Xiong Z."/>
            <person name="Que H."/>
            <person name="Xie Y."/>
            <person name="Holland P.W."/>
            <person name="Paps J."/>
            <person name="Zhu Y."/>
            <person name="Wu F."/>
            <person name="Chen Y."/>
            <person name="Wang J."/>
            <person name="Peng C."/>
            <person name="Meng J."/>
            <person name="Yang L."/>
            <person name="Liu J."/>
            <person name="Wen B."/>
            <person name="Zhang N."/>
            <person name="Huang Z."/>
            <person name="Zhu Q."/>
            <person name="Feng Y."/>
            <person name="Mount A."/>
            <person name="Hedgecock D."/>
            <person name="Xu Z."/>
            <person name="Liu Y."/>
            <person name="Domazet-Loso T."/>
            <person name="Du Y."/>
            <person name="Sun X."/>
            <person name="Zhang S."/>
            <person name="Liu B."/>
            <person name="Cheng P."/>
            <person name="Jiang X."/>
            <person name="Li J."/>
            <person name="Fan D."/>
            <person name="Wang W."/>
            <person name="Fu W."/>
            <person name="Wang T."/>
            <person name="Wang B."/>
            <person name="Zhang J."/>
            <person name="Peng Z."/>
            <person name="Li Y."/>
            <person name="Li N."/>
            <person name="Wang J."/>
            <person name="Chen M."/>
            <person name="He Y."/>
            <person name="Tan F."/>
            <person name="Song X."/>
            <person name="Zheng Q."/>
            <person name="Huang R."/>
            <person name="Yang H."/>
            <person name="Du X."/>
            <person name="Chen L."/>
            <person name="Yang M."/>
            <person name="Gaffney P.M."/>
            <person name="Wang S."/>
            <person name="Luo L."/>
            <person name="She Z."/>
            <person name="Ming Y."/>
            <person name="Huang W."/>
            <person name="Zhang S."/>
            <person name="Huang B."/>
            <person name="Zhang Y."/>
            <person name="Qu T."/>
            <person name="Ni P."/>
            <person name="Miao G."/>
            <person name="Wang J."/>
            <person name="Wang Q."/>
            <person name="Steinberg C.E."/>
            <person name="Wang H."/>
            <person name="Li N."/>
            <person name="Qian L."/>
            <person name="Zhang G."/>
            <person name="Li Y."/>
            <person name="Yang H."/>
            <person name="Liu X."/>
            <person name="Wang J."/>
            <person name="Yin Y."/>
            <person name="Wang J."/>
        </authorList>
    </citation>
    <scope>NUCLEOTIDE SEQUENCE [LARGE SCALE GENOMIC DNA]</scope>
    <source>
        <strain evidence="7">05x7-T-G4-1.051#20</strain>
    </source>
</reference>
<dbReference type="GO" id="GO:0007219">
    <property type="term" value="P:Notch signaling pathway"/>
    <property type="evidence" value="ECO:0007669"/>
    <property type="project" value="TreeGrafter"/>
</dbReference>
<dbReference type="Pfam" id="PF00008">
    <property type="entry name" value="EGF"/>
    <property type="match status" value="1"/>
</dbReference>
<dbReference type="PROSITE" id="PS01187">
    <property type="entry name" value="EGF_CA"/>
    <property type="match status" value="1"/>
</dbReference>
<dbReference type="PROSITE" id="PS00022">
    <property type="entry name" value="EGF_1"/>
    <property type="match status" value="1"/>
</dbReference>
<evidence type="ECO:0000313" key="7">
    <source>
        <dbReference type="EMBL" id="EKC38847.1"/>
    </source>
</evidence>
<dbReference type="FunFam" id="2.10.25.10:FF:000004">
    <property type="entry name" value="Neurogenic locus notch 1"/>
    <property type="match status" value="1"/>
</dbReference>
<dbReference type="InterPro" id="IPR018097">
    <property type="entry name" value="EGF_Ca-bd_CS"/>
</dbReference>
<accession>K1QPI0</accession>
<dbReference type="PROSITE" id="PS50026">
    <property type="entry name" value="EGF_3"/>
    <property type="match status" value="1"/>
</dbReference>
<feature type="disulfide bond" evidence="6">
    <location>
        <begin position="80"/>
        <end position="89"/>
    </location>
</feature>
<protein>
    <submittedName>
        <fullName evidence="7">Sushi, von Willebrand factor type A, EGF and pentraxin domain-containing protein 1</fullName>
    </submittedName>
</protein>
<evidence type="ECO:0000256" key="6">
    <source>
        <dbReference type="PROSITE-ProRule" id="PRU00076"/>
    </source>
</evidence>
<name>K1QPI0_MAGGI</name>
<dbReference type="AlphaFoldDB" id="K1QPI0"/>
<keyword evidence="4 6" id="KW-1015">Disulfide bond</keyword>
<evidence type="ECO:0000256" key="1">
    <source>
        <dbReference type="ARBA" id="ARBA00022536"/>
    </source>
</evidence>
<dbReference type="PROSITE" id="PS00010">
    <property type="entry name" value="ASX_HYDROXYL"/>
    <property type="match status" value="1"/>
</dbReference>
<dbReference type="EMBL" id="JH816239">
    <property type="protein sequence ID" value="EKC38847.1"/>
    <property type="molecule type" value="Genomic_DNA"/>
</dbReference>
<evidence type="ECO:0000256" key="2">
    <source>
        <dbReference type="ARBA" id="ARBA00022729"/>
    </source>
</evidence>
<comment type="caution">
    <text evidence="6">Lacks conserved residue(s) required for the propagation of feature annotation.</text>
</comment>
<evidence type="ECO:0000256" key="3">
    <source>
        <dbReference type="ARBA" id="ARBA00022737"/>
    </source>
</evidence>
<proteinExistence type="predicted"/>
<evidence type="ECO:0000256" key="5">
    <source>
        <dbReference type="ARBA" id="ARBA00023180"/>
    </source>
</evidence>
<evidence type="ECO:0000256" key="4">
    <source>
        <dbReference type="ARBA" id="ARBA00023157"/>
    </source>
</evidence>
<dbReference type="CDD" id="cd00054">
    <property type="entry name" value="EGF_CA"/>
    <property type="match status" value="1"/>
</dbReference>
<dbReference type="InterPro" id="IPR001881">
    <property type="entry name" value="EGF-like_Ca-bd_dom"/>
</dbReference>
<dbReference type="GO" id="GO:0005112">
    <property type="term" value="F:Notch binding"/>
    <property type="evidence" value="ECO:0007669"/>
    <property type="project" value="TreeGrafter"/>
</dbReference>
<keyword evidence="2" id="KW-0732">Signal</keyword>
<sequence>MKHGRCVVSAFSYAVWVELLNIAPVSEVFKSQLLARYRTILDTNDRSREEEDNQINECDSNPCQNGATCVDELNRYSCTCQPGYQGTNCETGNVHQHVYTIHNQICVL</sequence>
<dbReference type="InterPro" id="IPR000152">
    <property type="entry name" value="EGF-type_Asp/Asn_hydroxyl_site"/>
</dbReference>
<dbReference type="InterPro" id="IPR000742">
    <property type="entry name" value="EGF"/>
</dbReference>
<organism evidence="7">
    <name type="scientific">Magallana gigas</name>
    <name type="common">Pacific oyster</name>
    <name type="synonym">Crassostrea gigas</name>
    <dbReference type="NCBI Taxonomy" id="29159"/>
    <lineage>
        <taxon>Eukaryota</taxon>
        <taxon>Metazoa</taxon>
        <taxon>Spiralia</taxon>
        <taxon>Lophotrochozoa</taxon>
        <taxon>Mollusca</taxon>
        <taxon>Bivalvia</taxon>
        <taxon>Autobranchia</taxon>
        <taxon>Pteriomorphia</taxon>
        <taxon>Ostreida</taxon>
        <taxon>Ostreoidea</taxon>
        <taxon>Ostreidae</taxon>
        <taxon>Magallana</taxon>
    </lineage>
</organism>
<dbReference type="SMART" id="SM00181">
    <property type="entry name" value="EGF"/>
    <property type="match status" value="1"/>
</dbReference>
<dbReference type="InParanoid" id="K1QPI0"/>